<keyword evidence="3" id="KW-1185">Reference proteome</keyword>
<evidence type="ECO:0000313" key="2">
    <source>
        <dbReference type="EMBL" id="KAF9525152.1"/>
    </source>
</evidence>
<accession>A0A9P6JLB5</accession>
<feature type="signal peptide" evidence="1">
    <location>
        <begin position="1"/>
        <end position="20"/>
    </location>
</feature>
<organism evidence="2 3">
    <name type="scientific">Crepidotus variabilis</name>
    <dbReference type="NCBI Taxonomy" id="179855"/>
    <lineage>
        <taxon>Eukaryota</taxon>
        <taxon>Fungi</taxon>
        <taxon>Dikarya</taxon>
        <taxon>Basidiomycota</taxon>
        <taxon>Agaricomycotina</taxon>
        <taxon>Agaricomycetes</taxon>
        <taxon>Agaricomycetidae</taxon>
        <taxon>Agaricales</taxon>
        <taxon>Agaricineae</taxon>
        <taxon>Crepidotaceae</taxon>
        <taxon>Crepidotus</taxon>
    </lineage>
</organism>
<dbReference type="InterPro" id="IPR036047">
    <property type="entry name" value="F-box-like_dom_sf"/>
</dbReference>
<sequence length="78" mass="9105">MGAIHTFSRILLYVLATLRATNYAGFCPVMVDLPRELWDCITSYLDDKEAWKLRNVNHILRQIIFVLATWASCTIFKR</sequence>
<evidence type="ECO:0000256" key="1">
    <source>
        <dbReference type="SAM" id="SignalP"/>
    </source>
</evidence>
<name>A0A9P6JLB5_9AGAR</name>
<reference evidence="2" key="1">
    <citation type="submission" date="2020-11" db="EMBL/GenBank/DDBJ databases">
        <authorList>
            <consortium name="DOE Joint Genome Institute"/>
            <person name="Ahrendt S."/>
            <person name="Riley R."/>
            <person name="Andreopoulos W."/>
            <person name="Labutti K."/>
            <person name="Pangilinan J."/>
            <person name="Ruiz-Duenas F.J."/>
            <person name="Barrasa J.M."/>
            <person name="Sanchez-Garcia M."/>
            <person name="Camarero S."/>
            <person name="Miyauchi S."/>
            <person name="Serrano A."/>
            <person name="Linde D."/>
            <person name="Babiker R."/>
            <person name="Drula E."/>
            <person name="Ayuso-Fernandez I."/>
            <person name="Pacheco R."/>
            <person name="Padilla G."/>
            <person name="Ferreira P."/>
            <person name="Barriuso J."/>
            <person name="Kellner H."/>
            <person name="Castanera R."/>
            <person name="Alfaro M."/>
            <person name="Ramirez L."/>
            <person name="Pisabarro A.G."/>
            <person name="Kuo A."/>
            <person name="Tritt A."/>
            <person name="Lipzen A."/>
            <person name="He G."/>
            <person name="Yan M."/>
            <person name="Ng V."/>
            <person name="Cullen D."/>
            <person name="Martin F."/>
            <person name="Rosso M.-N."/>
            <person name="Henrissat B."/>
            <person name="Hibbett D."/>
            <person name="Martinez A.T."/>
            <person name="Grigoriev I.V."/>
        </authorList>
    </citation>
    <scope>NUCLEOTIDE SEQUENCE</scope>
    <source>
        <strain evidence="2">CBS 506.95</strain>
    </source>
</reference>
<evidence type="ECO:0008006" key="4">
    <source>
        <dbReference type="Google" id="ProtNLM"/>
    </source>
</evidence>
<evidence type="ECO:0000313" key="3">
    <source>
        <dbReference type="Proteomes" id="UP000807306"/>
    </source>
</evidence>
<dbReference type="EMBL" id="MU157888">
    <property type="protein sequence ID" value="KAF9525152.1"/>
    <property type="molecule type" value="Genomic_DNA"/>
</dbReference>
<proteinExistence type="predicted"/>
<comment type="caution">
    <text evidence="2">The sequence shown here is derived from an EMBL/GenBank/DDBJ whole genome shotgun (WGS) entry which is preliminary data.</text>
</comment>
<dbReference type="SUPFAM" id="SSF81383">
    <property type="entry name" value="F-box domain"/>
    <property type="match status" value="1"/>
</dbReference>
<dbReference type="AlphaFoldDB" id="A0A9P6JLB5"/>
<protein>
    <recommendedName>
        <fullName evidence="4">F-box domain-containing protein</fullName>
    </recommendedName>
</protein>
<feature type="chain" id="PRO_5040206437" description="F-box domain-containing protein" evidence="1">
    <location>
        <begin position="21"/>
        <end position="78"/>
    </location>
</feature>
<gene>
    <name evidence="2" type="ORF">CPB83DRAFT_860086</name>
</gene>
<keyword evidence="1" id="KW-0732">Signal</keyword>
<dbReference type="Proteomes" id="UP000807306">
    <property type="component" value="Unassembled WGS sequence"/>
</dbReference>